<feature type="domain" description="TonB-dependent receptor-like beta-barrel" evidence="13">
    <location>
        <begin position="347"/>
        <end position="889"/>
    </location>
</feature>
<evidence type="ECO:0000256" key="2">
    <source>
        <dbReference type="ARBA" id="ARBA00022448"/>
    </source>
</evidence>
<evidence type="ECO:0000256" key="10">
    <source>
        <dbReference type="PROSITE-ProRule" id="PRU10144"/>
    </source>
</evidence>
<dbReference type="Gene3D" id="2.170.130.10">
    <property type="entry name" value="TonB-dependent receptor, plug domain"/>
    <property type="match status" value="1"/>
</dbReference>
<feature type="signal peptide" evidence="12">
    <location>
        <begin position="1"/>
        <end position="25"/>
    </location>
</feature>
<evidence type="ECO:0000256" key="12">
    <source>
        <dbReference type="SAM" id="SignalP"/>
    </source>
</evidence>
<dbReference type="InterPro" id="IPR010917">
    <property type="entry name" value="TonB_rcpt_CS"/>
</dbReference>
<keyword evidence="7 9" id="KW-0472">Membrane</keyword>
<keyword evidence="3 9" id="KW-1134">Transmembrane beta strand</keyword>
<dbReference type="InterPro" id="IPR039426">
    <property type="entry name" value="TonB-dep_rcpt-like"/>
</dbReference>
<evidence type="ECO:0000313" key="16">
    <source>
        <dbReference type="Proteomes" id="UP000287766"/>
    </source>
</evidence>
<reference evidence="16" key="1">
    <citation type="journal article" date="2018" name="Front. Microbiol.">
        <title>Genome-Based Analysis Reveals the Taxonomy and Diversity of the Family Idiomarinaceae.</title>
        <authorList>
            <person name="Liu Y."/>
            <person name="Lai Q."/>
            <person name="Shao Z."/>
        </authorList>
    </citation>
    <scope>NUCLEOTIDE SEQUENCE [LARGE SCALE GENOMIC DNA]</scope>
    <source>
        <strain evidence="16">KYW314</strain>
    </source>
</reference>
<feature type="chain" id="PRO_5030630540" evidence="12">
    <location>
        <begin position="26"/>
        <end position="924"/>
    </location>
</feature>
<dbReference type="Proteomes" id="UP000287766">
    <property type="component" value="Unassembled WGS sequence"/>
</dbReference>
<evidence type="ECO:0000256" key="5">
    <source>
        <dbReference type="ARBA" id="ARBA00022729"/>
    </source>
</evidence>
<dbReference type="GO" id="GO:0009279">
    <property type="term" value="C:cell outer membrane"/>
    <property type="evidence" value="ECO:0007669"/>
    <property type="project" value="UniProtKB-SubCell"/>
</dbReference>
<evidence type="ECO:0000259" key="14">
    <source>
        <dbReference type="Pfam" id="PF07715"/>
    </source>
</evidence>
<organism evidence="15 16">
    <name type="scientific">Pseudidiomarina aestuarii</name>
    <dbReference type="NCBI Taxonomy" id="624146"/>
    <lineage>
        <taxon>Bacteria</taxon>
        <taxon>Pseudomonadati</taxon>
        <taxon>Pseudomonadota</taxon>
        <taxon>Gammaproteobacteria</taxon>
        <taxon>Alteromonadales</taxon>
        <taxon>Idiomarinaceae</taxon>
        <taxon>Pseudidiomarina</taxon>
    </lineage>
</organism>
<keyword evidence="16" id="KW-1185">Reference proteome</keyword>
<evidence type="ECO:0000313" key="15">
    <source>
        <dbReference type="EMBL" id="RUO39417.1"/>
    </source>
</evidence>
<evidence type="ECO:0000256" key="3">
    <source>
        <dbReference type="ARBA" id="ARBA00022452"/>
    </source>
</evidence>
<dbReference type="Gene3D" id="2.40.170.20">
    <property type="entry name" value="TonB-dependent receptor, beta-barrel domain"/>
    <property type="match status" value="1"/>
</dbReference>
<dbReference type="PROSITE" id="PS52016">
    <property type="entry name" value="TONB_DEPENDENT_REC_3"/>
    <property type="match status" value="1"/>
</dbReference>
<evidence type="ECO:0000256" key="11">
    <source>
        <dbReference type="RuleBase" id="RU003357"/>
    </source>
</evidence>
<comment type="similarity">
    <text evidence="9 11">Belongs to the TonB-dependent receptor family.</text>
</comment>
<dbReference type="Pfam" id="PF07715">
    <property type="entry name" value="Plug"/>
    <property type="match status" value="1"/>
</dbReference>
<keyword evidence="6 11" id="KW-0798">TonB box</keyword>
<dbReference type="InterPro" id="IPR000531">
    <property type="entry name" value="Beta-barrel_TonB"/>
</dbReference>
<evidence type="ECO:0000259" key="13">
    <source>
        <dbReference type="Pfam" id="PF00593"/>
    </source>
</evidence>
<feature type="short sequence motif" description="TonB C-terminal box" evidence="10">
    <location>
        <begin position="907"/>
        <end position="924"/>
    </location>
</feature>
<gene>
    <name evidence="15" type="ORF">CWE22_08935</name>
</gene>
<keyword evidence="2 9" id="KW-0813">Transport</keyword>
<evidence type="ECO:0000256" key="6">
    <source>
        <dbReference type="ARBA" id="ARBA00023077"/>
    </source>
</evidence>
<dbReference type="PANTHER" id="PTHR47234:SF2">
    <property type="entry name" value="TONB-DEPENDENT RECEPTOR"/>
    <property type="match status" value="1"/>
</dbReference>
<keyword evidence="15" id="KW-0675">Receptor</keyword>
<dbReference type="Pfam" id="PF00593">
    <property type="entry name" value="TonB_dep_Rec_b-barrel"/>
    <property type="match status" value="1"/>
</dbReference>
<keyword evidence="8 9" id="KW-0998">Cell outer membrane</keyword>
<dbReference type="AlphaFoldDB" id="A0A7Z7ESV7"/>
<keyword evidence="5 12" id="KW-0732">Signal</keyword>
<dbReference type="InterPro" id="IPR012910">
    <property type="entry name" value="Plug_dom"/>
</dbReference>
<evidence type="ECO:0000256" key="4">
    <source>
        <dbReference type="ARBA" id="ARBA00022692"/>
    </source>
</evidence>
<keyword evidence="4 9" id="KW-0812">Transmembrane</keyword>
<proteinExistence type="inferred from homology"/>
<sequence length="924" mass="101312">MSINTTTTATLAALATFALSPVALALQAETADTTETEADERIQVTGSQIKGVDLEGAQPLTVIDAEEIANSPADTISDLLKYVAQTRGGSGSFNTSSSGALQGDSPVGQAAASLRGLGASSTLTLVNGRRISASSFANNFENFVDINSIPLAAIERIEILANGASATYGADAIAGVINYILKKDYEGFEINAGYGNSQASSSDDKVNLNLVGGTNIGDTNVTAYLDYYKRNALYDRDREQTATSFFPSQQGIYPSFNTLFFDDIDYVEQSCPDNLRYDGREGFPTSSFGEYCEYNQNAVVPTYADLEQLGAGLNLNTQVGTMNWFTEIMWGQTKSTSNSTGAPFSGFEVAYDHPDFPDELKARYDALYDDLGFAPDDRILTWGRFADGRTISNQTTAYRIVTGLNGYVGAWDWEAAISYSRSESEQRAEAGIINEDKFQAALLGELCADGSLGCSPSEGGIWFNPFDGQTGNEQVLGLIEERVPRNGESTLLGLDFKMSGELFDVDAGIVSAAWGAEFRREEITDTPDPIARGTFENNYDPGVIGFGSTGASAERDQWAVFGELFVPITEKLDLQLAGRYDHYDDFGGDFNPKATFRYTATDDLILRASFAESFRAPSLSQVGAEVTLSSFVLDCKPEFIGNYCFEGDVDNTFLTKVFGNENLEAEEAKSYNAGFAWSASRDITLTVDYWRFEHDNIVGVDGEFLLLRSLTDPDLRKCGELPATLNEGIGFEECDNGVGVIDSRIAGDIHLQLQNLGKQETDGLDVTYTHYFDMNDMGSLRWTVDATHLFSFERQLSQEADIEELAGDWRYPDTIITSRLRWSGDDWFGGVSAQYTSAYNDNIEGLNQSELDRLGISANRQVPSWTKVNAHVGYDVSRDLTLRLSIENLFDREAPTAFGTSANVDHYNHDTMGRFYRLSATYRF</sequence>
<comment type="subcellular location">
    <subcellularLocation>
        <location evidence="1 9">Cell outer membrane</location>
        <topology evidence="1 9">Multi-pass membrane protein</topology>
    </subcellularLocation>
</comment>
<evidence type="ECO:0000256" key="8">
    <source>
        <dbReference type="ARBA" id="ARBA00023237"/>
    </source>
</evidence>
<protein>
    <submittedName>
        <fullName evidence="15">TonB-dependent receptor</fullName>
    </submittedName>
</protein>
<name>A0A7Z7ESV7_9GAMM</name>
<dbReference type="RefSeq" id="WP_169931093.1">
    <property type="nucleotide sequence ID" value="NZ_PIPR01000002.1"/>
</dbReference>
<evidence type="ECO:0000256" key="9">
    <source>
        <dbReference type="PROSITE-ProRule" id="PRU01360"/>
    </source>
</evidence>
<dbReference type="PANTHER" id="PTHR47234">
    <property type="match status" value="1"/>
</dbReference>
<dbReference type="InterPro" id="IPR037066">
    <property type="entry name" value="Plug_dom_sf"/>
</dbReference>
<comment type="caution">
    <text evidence="15">The sequence shown here is derived from an EMBL/GenBank/DDBJ whole genome shotgun (WGS) entry which is preliminary data.</text>
</comment>
<dbReference type="PROSITE" id="PS01156">
    <property type="entry name" value="TONB_DEPENDENT_REC_2"/>
    <property type="match status" value="1"/>
</dbReference>
<dbReference type="SUPFAM" id="SSF56935">
    <property type="entry name" value="Porins"/>
    <property type="match status" value="1"/>
</dbReference>
<dbReference type="InterPro" id="IPR036942">
    <property type="entry name" value="Beta-barrel_TonB_sf"/>
</dbReference>
<feature type="domain" description="TonB-dependent receptor plug" evidence="14">
    <location>
        <begin position="57"/>
        <end position="176"/>
    </location>
</feature>
<evidence type="ECO:0000256" key="7">
    <source>
        <dbReference type="ARBA" id="ARBA00023136"/>
    </source>
</evidence>
<dbReference type="CDD" id="cd01347">
    <property type="entry name" value="ligand_gated_channel"/>
    <property type="match status" value="1"/>
</dbReference>
<dbReference type="EMBL" id="PIPR01000002">
    <property type="protein sequence ID" value="RUO39417.1"/>
    <property type="molecule type" value="Genomic_DNA"/>
</dbReference>
<evidence type="ECO:0000256" key="1">
    <source>
        <dbReference type="ARBA" id="ARBA00004571"/>
    </source>
</evidence>
<accession>A0A7Z7ESV7</accession>